<evidence type="ECO:0000256" key="2">
    <source>
        <dbReference type="ARBA" id="ARBA00022630"/>
    </source>
</evidence>
<sequence>MAFNFFKKKSEKKEETKTGKYRELRVREIIKETRDAISIVFEKAEGLPYKSGQFLTLILDINGKEVRRAYSLCSSPDVDEYMAVTVKRVDNGLVSNWLNDNLHAGDAIRVMAPMGSFTTEYDSDNKRHLILFAGGSGITPMMSIVKSMLKLEPNSITSLIYCNRNIDSIIFKDQLDKLQTDNQGRLHVIHILDDAPMNWQGHSGLLNHDMLVKIFERIPDWGIEHTTYLMCGPEGMMKNVQNLLKEHDIPETNIYKESFVTGTIDKELKSPETAATADTIQEREVTVIYDGEEHKFTVKPGDTILETALDLGIDLPYSCQSGLCTACRGKCKSGKVKLDEEEGLSESELAEGYVLTCVGHPLTDDVVIEIG</sequence>
<keyword evidence="5" id="KW-0274">FAD</keyword>
<dbReference type="GO" id="GO:0050660">
    <property type="term" value="F:flavin adenine dinucleotide binding"/>
    <property type="evidence" value="ECO:0007669"/>
    <property type="project" value="TreeGrafter"/>
</dbReference>
<dbReference type="PROSITE" id="PS51384">
    <property type="entry name" value="FAD_FR"/>
    <property type="match status" value="1"/>
</dbReference>
<evidence type="ECO:0000256" key="5">
    <source>
        <dbReference type="ARBA" id="ARBA00022827"/>
    </source>
</evidence>
<keyword evidence="8" id="KW-0411">Iron-sulfur</keyword>
<dbReference type="PANTHER" id="PTHR47354:SF8">
    <property type="entry name" value="1,2-PHENYLACETYL-COA EPOXIDASE, SUBUNIT E"/>
    <property type="match status" value="1"/>
</dbReference>
<dbReference type="Gene3D" id="3.10.20.30">
    <property type="match status" value="1"/>
</dbReference>
<dbReference type="EMBL" id="JAIXNE010000003">
    <property type="protein sequence ID" value="MCA6076482.1"/>
    <property type="molecule type" value="Genomic_DNA"/>
</dbReference>
<dbReference type="AlphaFoldDB" id="A0A9X1HTG1"/>
<evidence type="ECO:0000256" key="3">
    <source>
        <dbReference type="ARBA" id="ARBA00022714"/>
    </source>
</evidence>
<comment type="cofactor">
    <cofactor evidence="1">
        <name>FAD</name>
        <dbReference type="ChEBI" id="CHEBI:57692"/>
    </cofactor>
</comment>
<keyword evidence="3" id="KW-0001">2Fe-2S</keyword>
<dbReference type="InterPro" id="IPR012675">
    <property type="entry name" value="Beta-grasp_dom_sf"/>
</dbReference>
<gene>
    <name evidence="11" type="ORF">LDX50_10520</name>
    <name evidence="12" type="ORF">LDX50_16490</name>
    <name evidence="13" type="ORF">LDX50_22210</name>
</gene>
<evidence type="ECO:0000313" key="12">
    <source>
        <dbReference type="EMBL" id="MCA6076482.1"/>
    </source>
</evidence>
<dbReference type="SUPFAM" id="SSF54292">
    <property type="entry name" value="2Fe-2S ferredoxin-like"/>
    <property type="match status" value="1"/>
</dbReference>
<evidence type="ECO:0000256" key="4">
    <source>
        <dbReference type="ARBA" id="ARBA00022723"/>
    </source>
</evidence>
<evidence type="ECO:0000256" key="1">
    <source>
        <dbReference type="ARBA" id="ARBA00001974"/>
    </source>
</evidence>
<dbReference type="InterPro" id="IPR050415">
    <property type="entry name" value="MRET"/>
</dbReference>
<dbReference type="InterPro" id="IPR001041">
    <property type="entry name" value="2Fe-2S_ferredoxin-type"/>
</dbReference>
<dbReference type="SUPFAM" id="SSF63380">
    <property type="entry name" value="Riboflavin synthase domain-like"/>
    <property type="match status" value="1"/>
</dbReference>
<feature type="domain" description="FAD-binding FR-type" evidence="10">
    <location>
        <begin position="19"/>
        <end position="120"/>
    </location>
</feature>
<evidence type="ECO:0000313" key="13">
    <source>
        <dbReference type="EMBL" id="MCA6077610.1"/>
    </source>
</evidence>
<dbReference type="GO" id="GO:0046872">
    <property type="term" value="F:metal ion binding"/>
    <property type="evidence" value="ECO:0007669"/>
    <property type="project" value="UniProtKB-KW"/>
</dbReference>
<dbReference type="CDD" id="cd06214">
    <property type="entry name" value="PA_degradation_oxidoreductase_like"/>
    <property type="match status" value="1"/>
</dbReference>
<dbReference type="Pfam" id="PF00970">
    <property type="entry name" value="FAD_binding_6"/>
    <property type="match status" value="1"/>
</dbReference>
<dbReference type="Gene3D" id="2.40.30.10">
    <property type="entry name" value="Translation factors"/>
    <property type="match status" value="1"/>
</dbReference>
<keyword evidence="2" id="KW-0285">Flavoprotein</keyword>
<dbReference type="Gene3D" id="3.40.50.80">
    <property type="entry name" value="Nucleotide-binding domain of ferredoxin-NADP reductase (FNR) module"/>
    <property type="match status" value="1"/>
</dbReference>
<dbReference type="InterPro" id="IPR006058">
    <property type="entry name" value="2Fe2S_fd_BS"/>
</dbReference>
<dbReference type="EMBL" id="JAIXNE010000002">
    <property type="protein sequence ID" value="MCA6075305.1"/>
    <property type="molecule type" value="Genomic_DNA"/>
</dbReference>
<proteinExistence type="predicted"/>
<keyword evidence="4" id="KW-0479">Metal-binding</keyword>
<dbReference type="PROSITE" id="PS51085">
    <property type="entry name" value="2FE2S_FER_2"/>
    <property type="match status" value="1"/>
</dbReference>
<dbReference type="InterPro" id="IPR001709">
    <property type="entry name" value="Flavoprot_Pyr_Nucl_cyt_Rdtase"/>
</dbReference>
<dbReference type="PROSITE" id="PS00197">
    <property type="entry name" value="2FE2S_FER_1"/>
    <property type="match status" value="1"/>
</dbReference>
<keyword evidence="14" id="KW-1185">Reference proteome</keyword>
<dbReference type="EMBL" id="JAIXNE010000004">
    <property type="protein sequence ID" value="MCA6077610.1"/>
    <property type="molecule type" value="Genomic_DNA"/>
</dbReference>
<keyword evidence="6" id="KW-0560">Oxidoreductase</keyword>
<comment type="caution">
    <text evidence="12">The sequence shown here is derived from an EMBL/GenBank/DDBJ whole genome shotgun (WGS) entry which is preliminary data.</text>
</comment>
<dbReference type="InterPro" id="IPR017927">
    <property type="entry name" value="FAD-bd_FR_type"/>
</dbReference>
<dbReference type="Pfam" id="PF00175">
    <property type="entry name" value="NAD_binding_1"/>
    <property type="match status" value="1"/>
</dbReference>
<dbReference type="InterPro" id="IPR008333">
    <property type="entry name" value="Cbr1-like_FAD-bd_dom"/>
</dbReference>
<dbReference type="Proteomes" id="UP001139409">
    <property type="component" value="Unassembled WGS sequence"/>
</dbReference>
<name>A0A9X1HTG1_9BACT</name>
<dbReference type="GO" id="GO:0016491">
    <property type="term" value="F:oxidoreductase activity"/>
    <property type="evidence" value="ECO:0007669"/>
    <property type="project" value="UniProtKB-KW"/>
</dbReference>
<dbReference type="InterPro" id="IPR001433">
    <property type="entry name" value="OxRdtase_FAD/NAD-bd"/>
</dbReference>
<evidence type="ECO:0000256" key="6">
    <source>
        <dbReference type="ARBA" id="ARBA00023002"/>
    </source>
</evidence>
<dbReference type="SUPFAM" id="SSF52343">
    <property type="entry name" value="Ferredoxin reductase-like, C-terminal NADP-linked domain"/>
    <property type="match status" value="1"/>
</dbReference>
<dbReference type="PANTHER" id="PTHR47354">
    <property type="entry name" value="NADH OXIDOREDUCTASE HCR"/>
    <property type="match status" value="1"/>
</dbReference>
<dbReference type="CDD" id="cd00207">
    <property type="entry name" value="fer2"/>
    <property type="match status" value="1"/>
</dbReference>
<keyword evidence="7" id="KW-0408">Iron</keyword>
<feature type="domain" description="2Fe-2S ferredoxin-type" evidence="9">
    <location>
        <begin position="283"/>
        <end position="371"/>
    </location>
</feature>
<dbReference type="GO" id="GO:0051537">
    <property type="term" value="F:2 iron, 2 sulfur cluster binding"/>
    <property type="evidence" value="ECO:0007669"/>
    <property type="project" value="UniProtKB-KW"/>
</dbReference>
<evidence type="ECO:0000256" key="8">
    <source>
        <dbReference type="ARBA" id="ARBA00023014"/>
    </source>
</evidence>
<evidence type="ECO:0000313" key="11">
    <source>
        <dbReference type="EMBL" id="MCA6075305.1"/>
    </source>
</evidence>
<evidence type="ECO:0000259" key="10">
    <source>
        <dbReference type="PROSITE" id="PS51384"/>
    </source>
</evidence>
<evidence type="ECO:0000256" key="7">
    <source>
        <dbReference type="ARBA" id="ARBA00023004"/>
    </source>
</evidence>
<dbReference type="InterPro" id="IPR036010">
    <property type="entry name" value="2Fe-2S_ferredoxin-like_sf"/>
</dbReference>
<dbReference type="PRINTS" id="PR00371">
    <property type="entry name" value="FPNCR"/>
</dbReference>
<protein>
    <submittedName>
        <fullName evidence="12">Ferredoxin--NADP reductase</fullName>
    </submittedName>
</protein>
<evidence type="ECO:0000259" key="9">
    <source>
        <dbReference type="PROSITE" id="PS51085"/>
    </source>
</evidence>
<dbReference type="RefSeq" id="WP_225698408.1">
    <property type="nucleotide sequence ID" value="NZ_JAIXNE010000002.1"/>
</dbReference>
<dbReference type="Pfam" id="PF00111">
    <property type="entry name" value="Fer2"/>
    <property type="match status" value="1"/>
</dbReference>
<organism evidence="12 14">
    <name type="scientific">Fulvivirga sedimenti</name>
    <dbReference type="NCBI Taxonomy" id="2879465"/>
    <lineage>
        <taxon>Bacteria</taxon>
        <taxon>Pseudomonadati</taxon>
        <taxon>Bacteroidota</taxon>
        <taxon>Cytophagia</taxon>
        <taxon>Cytophagales</taxon>
        <taxon>Fulvivirgaceae</taxon>
        <taxon>Fulvivirga</taxon>
    </lineage>
</organism>
<reference evidence="12" key="1">
    <citation type="submission" date="2021-09" db="EMBL/GenBank/DDBJ databases">
        <title>Fulvivirga sp. isolated from coastal sediment.</title>
        <authorList>
            <person name="Yu H."/>
        </authorList>
    </citation>
    <scope>NUCLEOTIDE SEQUENCE</scope>
    <source>
        <strain evidence="12">1062</strain>
    </source>
</reference>
<dbReference type="InterPro" id="IPR039261">
    <property type="entry name" value="FNR_nucleotide-bd"/>
</dbReference>
<dbReference type="InterPro" id="IPR017938">
    <property type="entry name" value="Riboflavin_synthase-like_b-brl"/>
</dbReference>
<evidence type="ECO:0000313" key="14">
    <source>
        <dbReference type="Proteomes" id="UP001139409"/>
    </source>
</evidence>
<accession>A0A9X1HTG1</accession>
<dbReference type="PRINTS" id="PR00406">
    <property type="entry name" value="CYTB5RDTASE"/>
</dbReference>